<dbReference type="Gene3D" id="3.30.559.10">
    <property type="entry name" value="Chloramphenicol acetyltransferase-like domain"/>
    <property type="match status" value="3"/>
</dbReference>
<evidence type="ECO:0000313" key="5">
    <source>
        <dbReference type="Proteomes" id="UP000256970"/>
    </source>
</evidence>
<dbReference type="EMBL" id="FNXT01000070">
    <property type="protein sequence ID" value="SZX60476.1"/>
    <property type="molecule type" value="Genomic_DNA"/>
</dbReference>
<dbReference type="InterPro" id="IPR023213">
    <property type="entry name" value="CAT-like_dom_sf"/>
</dbReference>
<feature type="compositionally biased region" description="Low complexity" evidence="3">
    <location>
        <begin position="500"/>
        <end position="509"/>
    </location>
</feature>
<dbReference type="Pfam" id="PF02458">
    <property type="entry name" value="Transferase"/>
    <property type="match status" value="1"/>
</dbReference>
<feature type="region of interest" description="Disordered" evidence="3">
    <location>
        <begin position="498"/>
        <end position="603"/>
    </location>
</feature>
<evidence type="ECO:0000256" key="1">
    <source>
        <dbReference type="ARBA" id="ARBA00009861"/>
    </source>
</evidence>
<evidence type="ECO:0000256" key="3">
    <source>
        <dbReference type="SAM" id="MobiDB-lite"/>
    </source>
</evidence>
<feature type="compositionally biased region" description="Low complexity" evidence="3">
    <location>
        <begin position="517"/>
        <end position="548"/>
    </location>
</feature>
<feature type="region of interest" description="Disordered" evidence="3">
    <location>
        <begin position="674"/>
        <end position="694"/>
    </location>
</feature>
<evidence type="ECO:0000313" key="4">
    <source>
        <dbReference type="EMBL" id="SZX60476.1"/>
    </source>
</evidence>
<dbReference type="AlphaFoldDB" id="A0A383V810"/>
<gene>
    <name evidence="4" type="ORF">BQ4739_LOCUS1019</name>
</gene>
<keyword evidence="5" id="KW-1185">Reference proteome</keyword>
<proteinExistence type="inferred from homology"/>
<protein>
    <submittedName>
        <fullName evidence="4">Uncharacterized protein</fullName>
    </submittedName>
</protein>
<comment type="similarity">
    <text evidence="1">Belongs to the plant acyltransferase family.</text>
</comment>
<evidence type="ECO:0000256" key="2">
    <source>
        <dbReference type="ARBA" id="ARBA00022679"/>
    </source>
</evidence>
<accession>A0A383V810</accession>
<dbReference type="InterPro" id="IPR050317">
    <property type="entry name" value="Plant_Fungal_Acyltransferase"/>
</dbReference>
<feature type="region of interest" description="Disordered" evidence="3">
    <location>
        <begin position="801"/>
        <end position="825"/>
    </location>
</feature>
<dbReference type="Proteomes" id="UP000256970">
    <property type="component" value="Unassembled WGS sequence"/>
</dbReference>
<feature type="region of interest" description="Disordered" evidence="3">
    <location>
        <begin position="340"/>
        <end position="360"/>
    </location>
</feature>
<dbReference type="PANTHER" id="PTHR31642:SF310">
    <property type="entry name" value="FATTY ALCOHOL:CAFFEOYL-COA ACYLTRANSFERASE"/>
    <property type="match status" value="1"/>
</dbReference>
<name>A0A383V810_TETOB</name>
<feature type="compositionally biased region" description="Low complexity" evidence="3">
    <location>
        <begin position="561"/>
        <end position="583"/>
    </location>
</feature>
<dbReference type="GO" id="GO:0016747">
    <property type="term" value="F:acyltransferase activity, transferring groups other than amino-acyl groups"/>
    <property type="evidence" value="ECO:0007669"/>
    <property type="project" value="TreeGrafter"/>
</dbReference>
<reference evidence="4 5" key="1">
    <citation type="submission" date="2016-10" db="EMBL/GenBank/DDBJ databases">
        <authorList>
            <person name="Cai Z."/>
        </authorList>
    </citation>
    <scope>NUCLEOTIDE SEQUENCE [LARGE SCALE GENOMIC DNA]</scope>
</reference>
<sequence>MKAFDSKASEAPVSIHAKAFPRGVTIERHQFTALDRHVGTNRCVLPWAFLYKETLRPAALKEALSAALDAFPTLAGRVQPEKPASRFARTTNWQLACCNAGVPFSVHSSSSSLQELLQSGAMTQRQGFTFPDAKESTLPPYMERMDAAAVLSGDAPVLAVRLTQLAGGGSILAVTASHVVLDGRSYVRFLQHWAGLYNSLMAGAAAAGEAAAVAPAAAAGSSSSSSSSRVCYAKKVLVDLAAVAVDNSAVVQSAVPPAAAAAAVPPAIKAAAAAPVKLRGINHPQALLPTAPAAAVAVTPLGWSKDAAAFLSNSGSSNSGSSAAPLTAQHSRSVLAAEVPPATGDTSTPSGTAPARDTLAASTASQAAIIDGCPADNGPNINSSSSLMPSPALAAGLTDASGLSGLSGQPGCASLMPSPALAAGLTDVSGLSGQPGCASLSVLPFTDASSTAAEADETASLQPSISVASTTSTVISACFSTGHAGGLKEKPSWHGVVQHAAPISSSSSAVPPPPTSAAPSAVPVSPAAALGEAPAAGITQQRQQQQQQAHEQLPASPSTPPATAAAPATLTSTTPETTPTHASRAPATSNPKSQPFPYTPDPLLPTRILPNSWLDGFKAAAAAVAQVRAEQRHIKQALLQRQGLLPATEASLCGFGGGSRAEQQLIGAAAVTTKDAASTDGGGGGSSSSSSRAGSKVVADASSLSTQLLHIPEATLQQLKATASLHCREGQYVSSNDTVSSLLWLLMCYLRKRPLPGQARPPALQDACLGLAFDLRTASAAATRPPGGYMTAGCPASAAAGITSSSSKPTAGPAGSSSSSSSGAPGAAWVDLAHLKDLTPPNQDTATLLQPTAAASPASAAAGTDRQQTLDSNVAAGPALDHSQLQLPPDYFGSAAWSIHVRSCTELGESAEDPSWALPVAWHSSLNSVEWQLMCSDAGLLARSLAAGAVRIRGALQAVRSDAQFPARMLQQVQQCCEAGAASQLAMTAGLVHRLDAFVTSWQFGIFDVAFGSSRSSRTGGQPLAFQGLVHPVPPYHAVVLPAPPAAATAAAAAAAGAAGGAEHDAAVAAAAAASGGVWCCLTVPQCLVGLMVGSPVLQLLAPGARCLSPGAV</sequence>
<keyword evidence="2" id="KW-0808">Transferase</keyword>
<dbReference type="SUPFAM" id="SSF52777">
    <property type="entry name" value="CoA-dependent acyltransferases"/>
    <property type="match status" value="1"/>
</dbReference>
<organism evidence="4 5">
    <name type="scientific">Tetradesmus obliquus</name>
    <name type="common">Green alga</name>
    <name type="synonym">Acutodesmus obliquus</name>
    <dbReference type="NCBI Taxonomy" id="3088"/>
    <lineage>
        <taxon>Eukaryota</taxon>
        <taxon>Viridiplantae</taxon>
        <taxon>Chlorophyta</taxon>
        <taxon>core chlorophytes</taxon>
        <taxon>Chlorophyceae</taxon>
        <taxon>CS clade</taxon>
        <taxon>Sphaeropleales</taxon>
        <taxon>Scenedesmaceae</taxon>
        <taxon>Tetradesmus</taxon>
    </lineage>
</organism>
<dbReference type="PANTHER" id="PTHR31642">
    <property type="entry name" value="TRICHOTHECENE 3-O-ACETYLTRANSFERASE"/>
    <property type="match status" value="1"/>
</dbReference>